<keyword evidence="5 6" id="KW-0520">NAD</keyword>
<feature type="transmembrane region" description="Helical" evidence="5">
    <location>
        <begin position="71"/>
        <end position="92"/>
    </location>
</feature>
<keyword evidence="2 5" id="KW-0812">Transmembrane</keyword>
<keyword evidence="5" id="KW-1003">Cell membrane</keyword>
<dbReference type="PANTHER" id="PTHR11432:SF3">
    <property type="entry name" value="NADH-UBIQUINONE OXIDOREDUCTASE CHAIN 1"/>
    <property type="match status" value="1"/>
</dbReference>
<evidence type="ECO:0000313" key="7">
    <source>
        <dbReference type="EMBL" id="GEM89459.1"/>
    </source>
</evidence>
<dbReference type="EC" id="7.1.1.-" evidence="5"/>
<organism evidence="7 8">
    <name type="scientific">Oceanithermus desulfurans NBRC 100063</name>
    <dbReference type="NCBI Taxonomy" id="1227550"/>
    <lineage>
        <taxon>Bacteria</taxon>
        <taxon>Thermotogati</taxon>
        <taxon>Deinococcota</taxon>
        <taxon>Deinococci</taxon>
        <taxon>Thermales</taxon>
        <taxon>Thermaceae</taxon>
        <taxon>Oceanithermus</taxon>
    </lineage>
</organism>
<accession>A0A511RIJ0</accession>
<keyword evidence="4 5" id="KW-0472">Membrane</keyword>
<protein>
    <recommendedName>
        <fullName evidence="5">NADH-quinone oxidoreductase subunit H</fullName>
        <ecNumber evidence="5">7.1.1.-</ecNumber>
    </recommendedName>
    <alternativeName>
        <fullName evidence="5">NADH dehydrogenase I subunit H</fullName>
    </alternativeName>
    <alternativeName>
        <fullName evidence="5">NDH-1 subunit H</fullName>
    </alternativeName>
</protein>
<comment type="caution">
    <text evidence="7">The sequence shown here is derived from an EMBL/GenBank/DDBJ whole genome shotgun (WGS) entry which is preliminary data.</text>
</comment>
<feature type="transmembrane region" description="Helical" evidence="5">
    <location>
        <begin position="290"/>
        <end position="316"/>
    </location>
</feature>
<evidence type="ECO:0000256" key="2">
    <source>
        <dbReference type="ARBA" id="ARBA00022692"/>
    </source>
</evidence>
<dbReference type="HAMAP" id="MF_01350">
    <property type="entry name" value="NDH1_NuoH"/>
    <property type="match status" value="1"/>
</dbReference>
<feature type="transmembrane region" description="Helical" evidence="5">
    <location>
        <begin position="336"/>
        <end position="356"/>
    </location>
</feature>
<dbReference type="RefSeq" id="WP_221266939.1">
    <property type="nucleotide sequence ID" value="NZ_BJXN01000005.1"/>
</dbReference>
<keyword evidence="5" id="KW-1278">Translocase</keyword>
<keyword evidence="3 5" id="KW-1133">Transmembrane helix</keyword>
<comment type="function">
    <text evidence="5">NDH-1 shuttles electrons from NADH, via FMN and iron-sulfur (Fe-S) centers, to quinones in the respiratory chain. The immediate electron acceptor for the enzyme in this species is believed to be ubiquinone. Couples the redox reaction to proton translocation (for every two electrons transferred, four hydrogen ions are translocated across the cytoplasmic membrane), and thus conserves the redox energy in a proton gradient. This subunit may bind ubiquinone.</text>
</comment>
<evidence type="ECO:0000256" key="4">
    <source>
        <dbReference type="ARBA" id="ARBA00023136"/>
    </source>
</evidence>
<keyword evidence="5" id="KW-0874">Quinone</keyword>
<evidence type="ECO:0000256" key="5">
    <source>
        <dbReference type="HAMAP-Rule" id="MF_01350"/>
    </source>
</evidence>
<name>A0A511RIJ0_9DEIN</name>
<evidence type="ECO:0000256" key="3">
    <source>
        <dbReference type="ARBA" id="ARBA00022989"/>
    </source>
</evidence>
<dbReference type="GO" id="GO:0009060">
    <property type="term" value="P:aerobic respiration"/>
    <property type="evidence" value="ECO:0007669"/>
    <property type="project" value="TreeGrafter"/>
</dbReference>
<dbReference type="NCBIfam" id="NF004741">
    <property type="entry name" value="PRK06076.1-2"/>
    <property type="match status" value="1"/>
</dbReference>
<feature type="transmembrane region" description="Helical" evidence="5">
    <location>
        <begin position="368"/>
        <end position="390"/>
    </location>
</feature>
<reference evidence="7 8" key="1">
    <citation type="submission" date="2019-07" db="EMBL/GenBank/DDBJ databases">
        <title>Whole genome shotgun sequence of Oceanithermus desulfurans NBRC 100063.</title>
        <authorList>
            <person name="Hosoyama A."/>
            <person name="Uohara A."/>
            <person name="Ohji S."/>
            <person name="Ichikawa N."/>
        </authorList>
    </citation>
    <scope>NUCLEOTIDE SEQUENCE [LARGE SCALE GENOMIC DNA]</scope>
    <source>
        <strain evidence="7 8">NBRC 100063</strain>
    </source>
</reference>
<dbReference type="Proteomes" id="UP000321827">
    <property type="component" value="Unassembled WGS sequence"/>
</dbReference>
<evidence type="ECO:0000256" key="1">
    <source>
        <dbReference type="ARBA" id="ARBA00004141"/>
    </source>
</evidence>
<feature type="transmembrane region" description="Helical" evidence="5">
    <location>
        <begin position="172"/>
        <end position="193"/>
    </location>
</feature>
<dbReference type="GO" id="GO:0003954">
    <property type="term" value="F:NADH dehydrogenase activity"/>
    <property type="evidence" value="ECO:0007669"/>
    <property type="project" value="TreeGrafter"/>
</dbReference>
<evidence type="ECO:0000313" key="8">
    <source>
        <dbReference type="Proteomes" id="UP000321827"/>
    </source>
</evidence>
<dbReference type="PANTHER" id="PTHR11432">
    <property type="entry name" value="NADH DEHYDROGENASE SUBUNIT 1"/>
    <property type="match status" value="1"/>
</dbReference>
<dbReference type="Pfam" id="PF00146">
    <property type="entry name" value="NADHdh"/>
    <property type="match status" value="1"/>
</dbReference>
<feature type="transmembrane region" description="Helical" evidence="5">
    <location>
        <begin position="242"/>
        <end position="261"/>
    </location>
</feature>
<dbReference type="GO" id="GO:0016655">
    <property type="term" value="F:oxidoreductase activity, acting on NAD(P)H, quinone or similar compound as acceptor"/>
    <property type="evidence" value="ECO:0007669"/>
    <property type="project" value="UniProtKB-UniRule"/>
</dbReference>
<dbReference type="PROSITE" id="PS00668">
    <property type="entry name" value="COMPLEX1_ND1_2"/>
    <property type="match status" value="1"/>
</dbReference>
<gene>
    <name evidence="5" type="primary">nuoH</name>
    <name evidence="7" type="ORF">ODE01S_08930</name>
</gene>
<feature type="transmembrane region" description="Helical" evidence="5">
    <location>
        <begin position="144"/>
        <end position="166"/>
    </location>
</feature>
<comment type="subunit">
    <text evidence="5">NDH-1 is composed of 15 different subunits. Subunits NuoA, H, J, K, L, M, N constitute the membrane sector of the complex.</text>
</comment>
<dbReference type="GO" id="GO:0005886">
    <property type="term" value="C:plasma membrane"/>
    <property type="evidence" value="ECO:0007669"/>
    <property type="project" value="UniProtKB-SubCell"/>
</dbReference>
<dbReference type="GO" id="GO:0048038">
    <property type="term" value="F:quinone binding"/>
    <property type="evidence" value="ECO:0007669"/>
    <property type="project" value="UniProtKB-KW"/>
</dbReference>
<comment type="catalytic activity">
    <reaction evidence="5">
        <text>a quinone + NADH + 5 H(+)(in) = a quinol + NAD(+) + 4 H(+)(out)</text>
        <dbReference type="Rhea" id="RHEA:57888"/>
        <dbReference type="ChEBI" id="CHEBI:15378"/>
        <dbReference type="ChEBI" id="CHEBI:24646"/>
        <dbReference type="ChEBI" id="CHEBI:57540"/>
        <dbReference type="ChEBI" id="CHEBI:57945"/>
        <dbReference type="ChEBI" id="CHEBI:132124"/>
    </reaction>
</comment>
<dbReference type="EMBL" id="BJXN01000005">
    <property type="protein sequence ID" value="GEM89459.1"/>
    <property type="molecule type" value="Genomic_DNA"/>
</dbReference>
<feature type="transmembrane region" description="Helical" evidence="5">
    <location>
        <begin position="32"/>
        <end position="51"/>
    </location>
</feature>
<evidence type="ECO:0000256" key="6">
    <source>
        <dbReference type="RuleBase" id="RU000471"/>
    </source>
</evidence>
<dbReference type="AlphaFoldDB" id="A0A511RIJ0"/>
<comment type="subcellular location">
    <subcellularLocation>
        <location evidence="5 6">Cell membrane</location>
        <topology evidence="5 6">Multi-pass membrane protein</topology>
    </subcellularLocation>
    <subcellularLocation>
        <location evidence="1">Membrane</location>
        <topology evidence="1">Multi-pass membrane protein</topology>
    </subcellularLocation>
</comment>
<sequence length="391" mass="43214">MSQIPIPEDRHFRPRLLGYDPQKSRPWLERTVYSAYVFVFWLIVIGTYAGVPALFGALGWDSGWGFVLMRALQVVLLFLLSAVIALLLILLLRKYLGKVQERYGPMHYGPAGGIQTVFDALKLLAKEDFVPAAADVLTFRLAPAITFVASFAMFAVVPFASGWVLADTNVGLIYLIAVSTLSAYGVLLGGVSSGNKWALIGALRAGAQMVSYEIPLALVFLTVAVWSGTLSLGGIVDAQLGLWNFLPLALPFVLYVIASLAELKHIPFDFPEAESELIAGYNVEYSGMSFAFFFLAEFVELFLLPALIVVFFFGGWHGPLFGLEPGSLAAGALESLYFTAKTAVWVWIFLWIRATLPRYRDDQLMEFAWKAMIPLALFGLVLAAYLRLIWR</sequence>
<keyword evidence="5" id="KW-0830">Ubiquinone</keyword>
<proteinExistence type="inferred from homology"/>
<comment type="similarity">
    <text evidence="5 6">Belongs to the complex I subunit 1 family.</text>
</comment>
<dbReference type="InterPro" id="IPR001694">
    <property type="entry name" value="NADH_UbQ_OxRdtase_su1/FPO"/>
</dbReference>
<dbReference type="InterPro" id="IPR018086">
    <property type="entry name" value="NADH_UbQ_OxRdtase_su1_CS"/>
</dbReference>
<feature type="transmembrane region" description="Helical" evidence="5">
    <location>
        <begin position="214"/>
        <end position="236"/>
    </location>
</feature>